<proteinExistence type="predicted"/>
<protein>
    <submittedName>
        <fullName evidence="2">Uncharacterized protein</fullName>
    </submittedName>
</protein>
<name>A0AAD7A7X6_9AGAR</name>
<gene>
    <name evidence="2" type="ORF">DFH08DRAFT_862583</name>
</gene>
<dbReference type="AlphaFoldDB" id="A0AAD7A7X6"/>
<evidence type="ECO:0000256" key="1">
    <source>
        <dbReference type="SAM" id="MobiDB-lite"/>
    </source>
</evidence>
<dbReference type="EMBL" id="JARIHO010000014">
    <property type="protein sequence ID" value="KAJ7350898.1"/>
    <property type="molecule type" value="Genomic_DNA"/>
</dbReference>
<dbReference type="Proteomes" id="UP001218218">
    <property type="component" value="Unassembled WGS sequence"/>
</dbReference>
<feature type="compositionally biased region" description="Gly residues" evidence="1">
    <location>
        <begin position="88"/>
        <end position="106"/>
    </location>
</feature>
<evidence type="ECO:0000313" key="3">
    <source>
        <dbReference type="Proteomes" id="UP001218218"/>
    </source>
</evidence>
<sequence length="191" mass="19717">MAHFHRTVFPQTSATAQSANVGNSGTGRRPKPVGNNGPDTGGRTRFTGGLGGPGGESPATGGSGGDGHGHPLTIEEIDRFLTKSDVAGGIGGPGGKGAQQGGKGGTGHANVIVRPLWRHELPERLPHLSMARFCQDYYLSDKIRLLLEALGFATAGALFDVAENALADAGLKPGHIAEIKRALAQLVEKRV</sequence>
<feature type="compositionally biased region" description="Low complexity" evidence="1">
    <location>
        <begin position="37"/>
        <end position="47"/>
    </location>
</feature>
<organism evidence="2 3">
    <name type="scientific">Mycena albidolilacea</name>
    <dbReference type="NCBI Taxonomy" id="1033008"/>
    <lineage>
        <taxon>Eukaryota</taxon>
        <taxon>Fungi</taxon>
        <taxon>Dikarya</taxon>
        <taxon>Basidiomycota</taxon>
        <taxon>Agaricomycotina</taxon>
        <taxon>Agaricomycetes</taxon>
        <taxon>Agaricomycetidae</taxon>
        <taxon>Agaricales</taxon>
        <taxon>Marasmiineae</taxon>
        <taxon>Mycenaceae</taxon>
        <taxon>Mycena</taxon>
    </lineage>
</organism>
<comment type="caution">
    <text evidence="2">The sequence shown here is derived from an EMBL/GenBank/DDBJ whole genome shotgun (WGS) entry which is preliminary data.</text>
</comment>
<evidence type="ECO:0000313" key="2">
    <source>
        <dbReference type="EMBL" id="KAJ7350898.1"/>
    </source>
</evidence>
<accession>A0AAD7A7X6</accession>
<feature type="compositionally biased region" description="Gly residues" evidence="1">
    <location>
        <begin position="48"/>
        <end position="66"/>
    </location>
</feature>
<feature type="region of interest" description="Disordered" evidence="1">
    <location>
        <begin position="1"/>
        <end position="72"/>
    </location>
</feature>
<reference evidence="2" key="1">
    <citation type="submission" date="2023-03" db="EMBL/GenBank/DDBJ databases">
        <title>Massive genome expansion in bonnet fungi (Mycena s.s.) driven by repeated elements and novel gene families across ecological guilds.</title>
        <authorList>
            <consortium name="Lawrence Berkeley National Laboratory"/>
            <person name="Harder C.B."/>
            <person name="Miyauchi S."/>
            <person name="Viragh M."/>
            <person name="Kuo A."/>
            <person name="Thoen E."/>
            <person name="Andreopoulos B."/>
            <person name="Lu D."/>
            <person name="Skrede I."/>
            <person name="Drula E."/>
            <person name="Henrissat B."/>
            <person name="Morin E."/>
            <person name="Kohler A."/>
            <person name="Barry K."/>
            <person name="LaButti K."/>
            <person name="Morin E."/>
            <person name="Salamov A."/>
            <person name="Lipzen A."/>
            <person name="Mereny Z."/>
            <person name="Hegedus B."/>
            <person name="Baldrian P."/>
            <person name="Stursova M."/>
            <person name="Weitz H."/>
            <person name="Taylor A."/>
            <person name="Grigoriev I.V."/>
            <person name="Nagy L.G."/>
            <person name="Martin F."/>
            <person name="Kauserud H."/>
        </authorList>
    </citation>
    <scope>NUCLEOTIDE SEQUENCE</scope>
    <source>
        <strain evidence="2">CBHHK002</strain>
    </source>
</reference>
<feature type="region of interest" description="Disordered" evidence="1">
    <location>
        <begin position="85"/>
        <end position="106"/>
    </location>
</feature>
<keyword evidence="3" id="KW-1185">Reference proteome</keyword>
<feature type="compositionally biased region" description="Polar residues" evidence="1">
    <location>
        <begin position="9"/>
        <end position="23"/>
    </location>
</feature>